<evidence type="ECO:0000313" key="1">
    <source>
        <dbReference type="EMBL" id="MBD3870188.1"/>
    </source>
</evidence>
<sequence length="205" mass="22754">MLDLSEGGRGFIEYIPGEYAWRPVEASGYLFIHCLWVVGKSKGNGYAKLLLGECLADAKRTGAQGVAMVTSEGNWLVGKKLLLSHGFKSVDRAPPGYELLARDFGRAPPPLFPTDWDRRAEKFGQGMTVVRTDQCPYLDDAVATVLETARDREIPARVVELTSAKEVREHAPSPYGVFTIVLDGEVLSHYYQPKKKLNELLDARI</sequence>
<dbReference type="Gene3D" id="3.40.630.30">
    <property type="match status" value="1"/>
</dbReference>
<comment type="caution">
    <text evidence="1">The sequence shown here is derived from an EMBL/GenBank/DDBJ whole genome shotgun (WGS) entry which is preliminary data.</text>
</comment>
<dbReference type="AlphaFoldDB" id="A0A8J6XYJ9"/>
<proteinExistence type="predicted"/>
<organism evidence="1 2">
    <name type="scientific">Candidatus Sulfomarinibacter kjeldsenii</name>
    <dbReference type="NCBI Taxonomy" id="2885994"/>
    <lineage>
        <taxon>Bacteria</taxon>
        <taxon>Pseudomonadati</taxon>
        <taxon>Acidobacteriota</taxon>
        <taxon>Thermoanaerobaculia</taxon>
        <taxon>Thermoanaerobaculales</taxon>
        <taxon>Candidatus Sulfomarinibacteraceae</taxon>
        <taxon>Candidatus Sulfomarinibacter</taxon>
    </lineage>
</organism>
<dbReference type="InterPro" id="IPR016181">
    <property type="entry name" value="Acyl_CoA_acyltransferase"/>
</dbReference>
<evidence type="ECO:0000313" key="2">
    <source>
        <dbReference type="Proteomes" id="UP000598633"/>
    </source>
</evidence>
<reference evidence="1 2" key="1">
    <citation type="submission" date="2020-08" db="EMBL/GenBank/DDBJ databases">
        <title>Acidobacteriota in marine sediments use diverse sulfur dissimilation pathways.</title>
        <authorList>
            <person name="Wasmund K."/>
        </authorList>
    </citation>
    <scope>NUCLEOTIDE SEQUENCE [LARGE SCALE GENOMIC DNA]</scope>
    <source>
        <strain evidence="1">MAG AM3-A</strain>
    </source>
</reference>
<gene>
    <name evidence="1" type="ORF">IFJ97_02375</name>
</gene>
<dbReference type="EMBL" id="JACXWA010000039">
    <property type="protein sequence ID" value="MBD3870188.1"/>
    <property type="molecule type" value="Genomic_DNA"/>
</dbReference>
<name>A0A8J6XYJ9_9BACT</name>
<dbReference type="Proteomes" id="UP000598633">
    <property type="component" value="Unassembled WGS sequence"/>
</dbReference>
<accession>A0A8J6XYJ9</accession>
<protein>
    <submittedName>
        <fullName evidence="1">GNAT family N-acetyltransferase</fullName>
    </submittedName>
</protein>
<dbReference type="SUPFAM" id="SSF55729">
    <property type="entry name" value="Acyl-CoA N-acyltransferases (Nat)"/>
    <property type="match status" value="1"/>
</dbReference>